<name>A0A7W7QWD4_9ACTN</name>
<evidence type="ECO:0000313" key="1">
    <source>
        <dbReference type="EMBL" id="MBB4920979.1"/>
    </source>
</evidence>
<dbReference type="Proteomes" id="UP000552644">
    <property type="component" value="Unassembled WGS sequence"/>
</dbReference>
<dbReference type="RefSeq" id="WP_184725812.1">
    <property type="nucleotide sequence ID" value="NZ_JACHJP010000022.1"/>
</dbReference>
<organism evidence="1 2">
    <name type="scientific">Streptosporangium saharense</name>
    <dbReference type="NCBI Taxonomy" id="1706840"/>
    <lineage>
        <taxon>Bacteria</taxon>
        <taxon>Bacillati</taxon>
        <taxon>Actinomycetota</taxon>
        <taxon>Actinomycetes</taxon>
        <taxon>Streptosporangiales</taxon>
        <taxon>Streptosporangiaceae</taxon>
        <taxon>Streptosporangium</taxon>
    </lineage>
</organism>
<dbReference type="AlphaFoldDB" id="A0A7W7QWD4"/>
<sequence>MTTKFLVILTLSVPRSSGGSQQATLARVVPVEPGTTRADLLTWALGKLPDLRGGDILFFSAEPNTLPAWPEVQG</sequence>
<comment type="caution">
    <text evidence="1">The sequence shown here is derived from an EMBL/GenBank/DDBJ whole genome shotgun (WGS) entry which is preliminary data.</text>
</comment>
<dbReference type="EMBL" id="JACHJP010000022">
    <property type="protein sequence ID" value="MBB4920979.1"/>
    <property type="molecule type" value="Genomic_DNA"/>
</dbReference>
<evidence type="ECO:0000313" key="2">
    <source>
        <dbReference type="Proteomes" id="UP000552644"/>
    </source>
</evidence>
<gene>
    <name evidence="1" type="ORF">FHS44_008132</name>
</gene>
<accession>A0A7W7QWD4</accession>
<keyword evidence="2" id="KW-1185">Reference proteome</keyword>
<protein>
    <submittedName>
        <fullName evidence="1">Uncharacterized protein</fullName>
    </submittedName>
</protein>
<reference evidence="1 2" key="1">
    <citation type="submission" date="2020-08" db="EMBL/GenBank/DDBJ databases">
        <title>Genomic Encyclopedia of Type Strains, Phase III (KMG-III): the genomes of soil and plant-associated and newly described type strains.</title>
        <authorList>
            <person name="Whitman W."/>
        </authorList>
    </citation>
    <scope>NUCLEOTIDE SEQUENCE [LARGE SCALE GENOMIC DNA]</scope>
    <source>
        <strain evidence="1 2">CECT 8840</strain>
    </source>
</reference>
<proteinExistence type="predicted"/>